<keyword evidence="1" id="KW-1133">Transmembrane helix</keyword>
<dbReference type="SUPFAM" id="SSF103473">
    <property type="entry name" value="MFS general substrate transporter"/>
    <property type="match status" value="1"/>
</dbReference>
<keyword evidence="1" id="KW-0472">Membrane</keyword>
<feature type="transmembrane region" description="Helical" evidence="1">
    <location>
        <begin position="176"/>
        <end position="198"/>
    </location>
</feature>
<dbReference type="PANTHER" id="PTHR23518">
    <property type="entry name" value="C-METHYLTRANSFERASE"/>
    <property type="match status" value="1"/>
</dbReference>
<feature type="transmembrane region" description="Helical" evidence="1">
    <location>
        <begin position="204"/>
        <end position="227"/>
    </location>
</feature>
<dbReference type="Pfam" id="PF07690">
    <property type="entry name" value="MFS_1"/>
    <property type="match status" value="1"/>
</dbReference>
<dbReference type="Proteomes" id="UP000785679">
    <property type="component" value="Unassembled WGS sequence"/>
</dbReference>
<proteinExistence type="predicted"/>
<evidence type="ECO:0000313" key="2">
    <source>
        <dbReference type="EMBL" id="TNV73019.1"/>
    </source>
</evidence>
<keyword evidence="1" id="KW-0812">Transmembrane</keyword>
<protein>
    <submittedName>
        <fullName evidence="2">Uncharacterized protein</fullName>
    </submittedName>
</protein>
<dbReference type="EMBL" id="RRYP01020152">
    <property type="protein sequence ID" value="TNV73019.1"/>
    <property type="molecule type" value="Genomic_DNA"/>
</dbReference>
<dbReference type="OrthoDB" id="18110at2759"/>
<dbReference type="InterPro" id="IPR036259">
    <property type="entry name" value="MFS_trans_sf"/>
</dbReference>
<dbReference type="Gene3D" id="1.20.1250.20">
    <property type="entry name" value="MFS general substrate transporter like domains"/>
    <property type="match status" value="1"/>
</dbReference>
<feature type="transmembrane region" description="Helical" evidence="1">
    <location>
        <begin position="239"/>
        <end position="257"/>
    </location>
</feature>
<dbReference type="InterPro" id="IPR011701">
    <property type="entry name" value="MFS"/>
</dbReference>
<feature type="transmembrane region" description="Helical" evidence="1">
    <location>
        <begin position="269"/>
        <end position="291"/>
    </location>
</feature>
<comment type="caution">
    <text evidence="2">The sequence shown here is derived from an EMBL/GenBank/DDBJ whole genome shotgun (WGS) entry which is preliminary data.</text>
</comment>
<reference evidence="2" key="1">
    <citation type="submission" date="2019-06" db="EMBL/GenBank/DDBJ databases">
        <authorList>
            <person name="Zheng W."/>
        </authorList>
    </citation>
    <scope>NUCLEOTIDE SEQUENCE</scope>
    <source>
        <strain evidence="2">QDHG01</strain>
    </source>
</reference>
<gene>
    <name evidence="2" type="ORF">FGO68_gene9827</name>
</gene>
<dbReference type="AlphaFoldDB" id="A0A8J8NE66"/>
<organism evidence="2 3">
    <name type="scientific">Halteria grandinella</name>
    <dbReference type="NCBI Taxonomy" id="5974"/>
    <lineage>
        <taxon>Eukaryota</taxon>
        <taxon>Sar</taxon>
        <taxon>Alveolata</taxon>
        <taxon>Ciliophora</taxon>
        <taxon>Intramacronucleata</taxon>
        <taxon>Spirotrichea</taxon>
        <taxon>Stichotrichia</taxon>
        <taxon>Sporadotrichida</taxon>
        <taxon>Halteriidae</taxon>
        <taxon>Halteria</taxon>
    </lineage>
</organism>
<dbReference type="PANTHER" id="PTHR23518:SF2">
    <property type="entry name" value="MAJOR FACILITATOR SUPERFAMILY TRANSPORTER"/>
    <property type="match status" value="1"/>
</dbReference>
<sequence>MLIKASLVPQQQFSDQQSLSKSPATLISSTFSQLWAQSLYSLVSSLSSASKMRSALTIASTPNQRQNSPGKEVQLKQPRTCGKQLKKAFKQFLQSIREEPALSVAIMGSFSCKFVSLVISLFGSLLIQANYEAQYGPGPESEDRAKSLTSWLFLIGNVMRVPLTLYFGYLSDRSKVWVLVSLLTLICLISQGLMLVFINENSFALMIGFTGVYTFNFTIYMLSLTMLSKLVKPDSRGTAYAVFGFIGSIGVLIANKVGSILYDQYSHKWPFVMCMCTITLFGGLTVVLGVMGKLKA</sequence>
<accession>A0A8J8NE66</accession>
<dbReference type="GO" id="GO:0022857">
    <property type="term" value="F:transmembrane transporter activity"/>
    <property type="evidence" value="ECO:0007669"/>
    <property type="project" value="InterPro"/>
</dbReference>
<feature type="transmembrane region" description="Helical" evidence="1">
    <location>
        <begin position="101"/>
        <end position="128"/>
    </location>
</feature>
<evidence type="ECO:0000313" key="3">
    <source>
        <dbReference type="Proteomes" id="UP000785679"/>
    </source>
</evidence>
<feature type="transmembrane region" description="Helical" evidence="1">
    <location>
        <begin position="148"/>
        <end position="169"/>
    </location>
</feature>
<name>A0A8J8NE66_HALGN</name>
<evidence type="ECO:0000256" key="1">
    <source>
        <dbReference type="SAM" id="Phobius"/>
    </source>
</evidence>
<keyword evidence="3" id="KW-1185">Reference proteome</keyword>